<dbReference type="Proteomes" id="UP000000759">
    <property type="component" value="Chromosome 33"/>
</dbReference>
<name>B7G3N8_PHATC</name>
<dbReference type="EMBL" id="CM000635">
    <property type="protein sequence ID" value="EEC42900.1"/>
    <property type="molecule type" value="Genomic_DNA"/>
</dbReference>
<dbReference type="eggNOG" id="ENOG502SS9P">
    <property type="taxonomic scope" value="Eukaryota"/>
</dbReference>
<dbReference type="RefSeq" id="XP_002185602.1">
    <property type="nucleotide sequence ID" value="XM_002185566.1"/>
</dbReference>
<sequence length="1001" mass="111383">MVQVEIMSKIYGELVAYPPLRILQNGKEHDPYVVVDEAIEKFGAAVKDQMLTKEQALVKVTKVANSIDWLPTELKELVDAHCRKDSDVDNDGYVNKMRLSIKANELFGKMKASTYFVNFYQLKQVASRFAAHWGFVVVSSGNKLSCFFAKSSTKPQHSTECHPGVKEQRLARKAAGITIGGLDLTKVNDIVTLIAAGNINACQMKSLLKDHVPEHYAITASDICNIRKRAVKYSIEQTPINIATAQKLIDFVPLDEDETIISKDDDVSREKVAEFMRQVLQDTGEGWKALAFLEKVKSETIGFDFRVHYDIDVRPIGIVWITKSMRKAWIRFGSTIYLDAMKRKMNSLHWPYIGPVAMDHEMRVVPLCESICLGETLAAYAFALNSLEQMEPRRKLASIRLIYADCFLTDALLPLVGLKRPSTTLAWDSFHLKSKVWPEYFGPTLFDQLKASLGKMLYGKSRKEYDEAYQEIAQTLAHNPAKLEYVKGLYDHPERFAHHFIKTIPGNLGKSSSQPAESNHSSVVARVGPGSSQDIVKEISALLYRRQDLANLHEQEDARYELLSFNRASKTKTTTLLHDLSDAGAHKALSKRFFKDYWCPLSEEGKSYTHLCLPCGSHQIFHMDTPKLDDFAIVIKKGERCTCSQQKEFGGMCLHEYALHNHTFELSLFPERMLQPHLQTAIRPTSSNNDTYDHYGCNDDDLVLVKGNNANEVNVDEVNIHADTRNEPSSSEDDSIPLATLAGKCSTNTKMQPQKKQKCAAVTHAEATCVAAAVVDYIVGGKSEMSMVLYSSLQHLLEIARGTSARSAASIVQSASLAVELRRKHPALHQPVAGPEANTVGRTRSKRLVSKVMATYGGTSILRDLGRRITKEELPRFRQTELCCSQAISDGSKLSSLITANKPVLISLPRHTKWLVIHGLYNLSGSLAAAKVSNNVGVEVTCYGNMGTIMEGLIEGAASFDHRVATYSTVTDWIATSALTGMNTMTRLIASNKFNSLTGSI</sequence>
<dbReference type="Proteomes" id="UP000000759">
    <property type="component" value="Chromosome 13"/>
</dbReference>
<evidence type="ECO:0000313" key="3">
    <source>
        <dbReference type="EMBL" id="EEC42900.1"/>
    </source>
</evidence>
<organism evidence="4 5">
    <name type="scientific">Phaeodactylum tricornutum (strain CCAP 1055/1)</name>
    <dbReference type="NCBI Taxonomy" id="556484"/>
    <lineage>
        <taxon>Eukaryota</taxon>
        <taxon>Sar</taxon>
        <taxon>Stramenopiles</taxon>
        <taxon>Ochrophyta</taxon>
        <taxon>Bacillariophyta</taxon>
        <taxon>Bacillariophyceae</taxon>
        <taxon>Bacillariophycidae</taxon>
        <taxon>Naviculales</taxon>
        <taxon>Phaeodactylaceae</taxon>
        <taxon>Phaeodactylum</taxon>
    </lineage>
</organism>
<keyword evidence="1" id="KW-0479">Metal-binding</keyword>
<dbReference type="KEGG" id="pti:PHATRDRAFT_37758"/>
<keyword evidence="1" id="KW-0863">Zinc-finger</keyword>
<protein>
    <recommendedName>
        <fullName evidence="2">SWIM-type domain-containing protein</fullName>
    </recommendedName>
</protein>
<feature type="domain" description="SWIM-type" evidence="2">
    <location>
        <begin position="631"/>
        <end position="664"/>
    </location>
</feature>
<reference evidence="4 5" key="1">
    <citation type="journal article" date="2008" name="Nature">
        <title>The Phaeodactylum genome reveals the evolutionary history of diatom genomes.</title>
        <authorList>
            <person name="Bowler C."/>
            <person name="Allen A.E."/>
            <person name="Badger J.H."/>
            <person name="Grimwood J."/>
            <person name="Jabbari K."/>
            <person name="Kuo A."/>
            <person name="Maheswari U."/>
            <person name="Martens C."/>
            <person name="Maumus F."/>
            <person name="Otillar R.P."/>
            <person name="Rayko E."/>
            <person name="Salamov A."/>
            <person name="Vandepoele K."/>
            <person name="Beszteri B."/>
            <person name="Gruber A."/>
            <person name="Heijde M."/>
            <person name="Katinka M."/>
            <person name="Mock T."/>
            <person name="Valentin K."/>
            <person name="Verret F."/>
            <person name="Berges J.A."/>
            <person name="Brownlee C."/>
            <person name="Cadoret J.P."/>
            <person name="Chiovitti A."/>
            <person name="Choi C.J."/>
            <person name="Coesel S."/>
            <person name="De Martino A."/>
            <person name="Detter J.C."/>
            <person name="Durkin C."/>
            <person name="Falciatore A."/>
            <person name="Fournet J."/>
            <person name="Haruta M."/>
            <person name="Huysman M.J."/>
            <person name="Jenkins B.D."/>
            <person name="Jiroutova K."/>
            <person name="Jorgensen R.E."/>
            <person name="Joubert Y."/>
            <person name="Kaplan A."/>
            <person name="Kroger N."/>
            <person name="Kroth P.G."/>
            <person name="La Roche J."/>
            <person name="Lindquist E."/>
            <person name="Lommer M."/>
            <person name="Martin-Jezequel V."/>
            <person name="Lopez P.J."/>
            <person name="Lucas S."/>
            <person name="Mangogna M."/>
            <person name="McGinnis K."/>
            <person name="Medlin L.K."/>
            <person name="Montsant A."/>
            <person name="Oudot-Le Secq M.P."/>
            <person name="Napoli C."/>
            <person name="Obornik M."/>
            <person name="Parker M.S."/>
            <person name="Petit J.L."/>
            <person name="Porcel B.M."/>
            <person name="Poulsen N."/>
            <person name="Robison M."/>
            <person name="Rychlewski L."/>
            <person name="Rynearson T.A."/>
            <person name="Schmutz J."/>
            <person name="Shapiro H."/>
            <person name="Siaut M."/>
            <person name="Stanley M."/>
            <person name="Sussman M.R."/>
            <person name="Taylor A.R."/>
            <person name="Vardi A."/>
            <person name="von Dassow P."/>
            <person name="Vyverman W."/>
            <person name="Willis A."/>
            <person name="Wyrwicz L.S."/>
            <person name="Rokhsar D.S."/>
            <person name="Weissenbach J."/>
            <person name="Armbrust E.V."/>
            <person name="Green B.R."/>
            <person name="Van de Peer Y."/>
            <person name="Grigoriev I.V."/>
        </authorList>
    </citation>
    <scope>NUCLEOTIDE SEQUENCE [LARGE SCALE GENOMIC DNA]</scope>
    <source>
        <strain evidence="4 5">CCAP 1055/1</strain>
    </source>
</reference>
<dbReference type="AlphaFoldDB" id="B7G3N8"/>
<dbReference type="PROSITE" id="PS50966">
    <property type="entry name" value="ZF_SWIM"/>
    <property type="match status" value="1"/>
</dbReference>
<dbReference type="KEGG" id="pti:PHATRDRAFT_50640"/>
<dbReference type="InterPro" id="IPR007527">
    <property type="entry name" value="Znf_SWIM"/>
</dbReference>
<dbReference type="RefSeq" id="XP_002181822.1">
    <property type="nucleotide sequence ID" value="XM_002181786.1"/>
</dbReference>
<evidence type="ECO:0000259" key="2">
    <source>
        <dbReference type="PROSITE" id="PS50966"/>
    </source>
</evidence>
<dbReference type="PaxDb" id="2850-Phatr37758"/>
<dbReference type="GO" id="GO:0008270">
    <property type="term" value="F:zinc ion binding"/>
    <property type="evidence" value="ECO:0007669"/>
    <property type="project" value="UniProtKB-KW"/>
</dbReference>
<dbReference type="EMBL" id="CM000615">
    <property type="protein sequence ID" value="EEC47036.1"/>
    <property type="molecule type" value="Genomic_DNA"/>
</dbReference>
<proteinExistence type="predicted"/>
<evidence type="ECO:0000313" key="4">
    <source>
        <dbReference type="EMBL" id="EEC47036.1"/>
    </source>
</evidence>
<reference evidence="5" key="2">
    <citation type="submission" date="2008-08" db="EMBL/GenBank/DDBJ databases">
        <authorList>
            <consortium name="Diatom Consortium"/>
            <person name="Grigoriev I."/>
            <person name="Grimwood J."/>
            <person name="Kuo A."/>
            <person name="Otillar R.P."/>
            <person name="Salamov A."/>
            <person name="Detter J.C."/>
            <person name="Lindquist E."/>
            <person name="Shapiro H."/>
            <person name="Lucas S."/>
            <person name="Glavina del Rio T."/>
            <person name="Pitluck S."/>
            <person name="Rokhsar D."/>
            <person name="Bowler C."/>
        </authorList>
    </citation>
    <scope>GENOME REANNOTATION</scope>
    <source>
        <strain evidence="5">CCAP 1055/1</strain>
    </source>
</reference>
<gene>
    <name evidence="4" type="ORF">PHATRDRAFT_37758</name>
    <name evidence="3" type="ORF">PHATRDRAFT_50640</name>
</gene>
<keyword evidence="1" id="KW-0862">Zinc</keyword>
<dbReference type="InParanoid" id="B7G3N8"/>
<dbReference type="OrthoDB" id="1426481at2759"/>
<evidence type="ECO:0000256" key="1">
    <source>
        <dbReference type="PROSITE-ProRule" id="PRU00325"/>
    </source>
</evidence>
<accession>B7G3N8</accession>
<keyword evidence="5" id="KW-1185">Reference proteome</keyword>
<dbReference type="GeneID" id="7199477"/>
<dbReference type="GeneID" id="7202295"/>
<evidence type="ECO:0000313" key="5">
    <source>
        <dbReference type="Proteomes" id="UP000000759"/>
    </source>
</evidence>